<comment type="caution">
    <text evidence="2">The sequence shown here is derived from an EMBL/GenBank/DDBJ whole genome shotgun (WGS) entry which is preliminary data.</text>
</comment>
<proteinExistence type="predicted"/>
<feature type="transmembrane region" description="Helical" evidence="1">
    <location>
        <begin position="56"/>
        <end position="74"/>
    </location>
</feature>
<dbReference type="EMBL" id="JACIJM010000001">
    <property type="protein sequence ID" value="MBB5720949.1"/>
    <property type="molecule type" value="Genomic_DNA"/>
</dbReference>
<evidence type="ECO:0000256" key="1">
    <source>
        <dbReference type="SAM" id="Phobius"/>
    </source>
</evidence>
<keyword evidence="1" id="KW-0472">Membrane</keyword>
<reference evidence="2 3" key="1">
    <citation type="submission" date="2020-08" db="EMBL/GenBank/DDBJ databases">
        <title>Genomic Encyclopedia of Type Strains, Phase IV (KMG-IV): sequencing the most valuable type-strain genomes for metagenomic binning, comparative biology and taxonomic classification.</title>
        <authorList>
            <person name="Goeker M."/>
        </authorList>
    </citation>
    <scope>NUCLEOTIDE SEQUENCE [LARGE SCALE GENOMIC DNA]</scope>
    <source>
        <strain evidence="2 3">DSM 101064</strain>
    </source>
</reference>
<evidence type="ECO:0000313" key="3">
    <source>
        <dbReference type="Proteomes" id="UP000535415"/>
    </source>
</evidence>
<dbReference type="RefSeq" id="WP_183525149.1">
    <property type="nucleotide sequence ID" value="NZ_JACIJM010000001.1"/>
</dbReference>
<keyword evidence="3" id="KW-1185">Reference proteome</keyword>
<evidence type="ECO:0000313" key="2">
    <source>
        <dbReference type="EMBL" id="MBB5720949.1"/>
    </source>
</evidence>
<name>A0A7W9BI47_9RHOB</name>
<sequence length="140" mass="15223">MKTPVHLWIVGGFAVLWNAGGAYDYVMTQTQSAAYLAMMSDAQKAFLDAGPIWFEAAWAVGVWFSMLGALLLLLRSRLAAAAFGLSLIGLIVSSVYSFGIADRSGLDLTPAQLGFTAAIYVVLVLLWIYARKMTRRGVLR</sequence>
<feature type="transmembrane region" description="Helical" evidence="1">
    <location>
        <begin position="81"/>
        <end position="101"/>
    </location>
</feature>
<feature type="transmembrane region" description="Helical" evidence="1">
    <location>
        <begin position="113"/>
        <end position="130"/>
    </location>
</feature>
<protein>
    <submittedName>
        <fullName evidence="2">CHASE2 domain-containing sensor protein</fullName>
    </submittedName>
</protein>
<accession>A0A7W9BI47</accession>
<dbReference type="AlphaFoldDB" id="A0A7W9BI47"/>
<organism evidence="2 3">
    <name type="scientific">Yoonia ponticola</name>
    <dbReference type="NCBI Taxonomy" id="1524255"/>
    <lineage>
        <taxon>Bacteria</taxon>
        <taxon>Pseudomonadati</taxon>
        <taxon>Pseudomonadota</taxon>
        <taxon>Alphaproteobacteria</taxon>
        <taxon>Rhodobacterales</taxon>
        <taxon>Paracoccaceae</taxon>
        <taxon>Yoonia</taxon>
    </lineage>
</organism>
<gene>
    <name evidence="2" type="ORF">FHS72_000553</name>
</gene>
<keyword evidence="1" id="KW-1133">Transmembrane helix</keyword>
<keyword evidence="1" id="KW-0812">Transmembrane</keyword>
<dbReference type="Proteomes" id="UP000535415">
    <property type="component" value="Unassembled WGS sequence"/>
</dbReference>